<dbReference type="InterPro" id="IPR001279">
    <property type="entry name" value="Metallo-B-lactamas"/>
</dbReference>
<evidence type="ECO:0000256" key="1">
    <source>
        <dbReference type="ARBA" id="ARBA00007749"/>
    </source>
</evidence>
<sequence>MATNGSQFLAEPVAPPKINIPTSKETVQVRVINQEIGLAFSMPPDIFFSPATPGFTDLSMPIFAFVISHGDHHIMFDAGIRRDWQSLSPAVVGMLTKMAAFPPIEQDVLDILESDTSGLGIGLEDIEALIWSHHHFDHTGDPSRFPSSTKLVVGPELKEMLSAGYPANKDAMILDSDAAGREVVSVDFSQGLQIGGFAAHDYFGDGSFYLLHAPGHTPGHMCALARTTYDEASGESTFVFLGADACHHPGVLRPNEYLPLPCSINPSPFPSQRATHTVCPGHTLQELLVHKQPNKPVFELKEGPMFWDIILSQETVRGMQKLDVNTRIFIILAHDKSLVGNMPMFPKTVNNWFEEGVGEETRWRFFQDCESVVLNKSS</sequence>
<dbReference type="InterPro" id="IPR051013">
    <property type="entry name" value="MBL_superfamily_lactonases"/>
</dbReference>
<dbReference type="Pfam" id="PF00753">
    <property type="entry name" value="Lactamase_B"/>
    <property type="match status" value="1"/>
</dbReference>
<dbReference type="PANTHER" id="PTHR42978">
    <property type="entry name" value="QUORUM-QUENCHING LACTONASE YTNP-RELATED-RELATED"/>
    <property type="match status" value="1"/>
</dbReference>
<evidence type="ECO:0000256" key="3">
    <source>
        <dbReference type="ARBA" id="ARBA00022801"/>
    </source>
</evidence>
<dbReference type="InterPro" id="IPR036866">
    <property type="entry name" value="RibonucZ/Hydroxyglut_hydro"/>
</dbReference>
<dbReference type="GO" id="GO:0016787">
    <property type="term" value="F:hydrolase activity"/>
    <property type="evidence" value="ECO:0007669"/>
    <property type="project" value="UniProtKB-KW"/>
</dbReference>
<organism evidence="6 7">
    <name type="scientific">Fusarium oxysporum</name>
    <name type="common">Fusarium vascular wilt</name>
    <dbReference type="NCBI Taxonomy" id="5507"/>
    <lineage>
        <taxon>Eukaryota</taxon>
        <taxon>Fungi</taxon>
        <taxon>Dikarya</taxon>
        <taxon>Ascomycota</taxon>
        <taxon>Pezizomycotina</taxon>
        <taxon>Sordariomycetes</taxon>
        <taxon>Hypocreomycetidae</taxon>
        <taxon>Hypocreales</taxon>
        <taxon>Nectriaceae</taxon>
        <taxon>Fusarium</taxon>
        <taxon>Fusarium oxysporum species complex</taxon>
    </lineage>
</organism>
<evidence type="ECO:0000256" key="4">
    <source>
        <dbReference type="ARBA" id="ARBA00022833"/>
    </source>
</evidence>
<dbReference type="Gene3D" id="3.60.15.10">
    <property type="entry name" value="Ribonuclease Z/Hydroxyacylglutathione hydrolase-like"/>
    <property type="match status" value="1"/>
</dbReference>
<dbReference type="VEuPathDB" id="FungiDB:HZS61_000018"/>
<keyword evidence="2" id="KW-0479">Metal-binding</keyword>
<protein>
    <recommendedName>
        <fullName evidence="5">Metallo-beta-lactamase domain-containing protein</fullName>
    </recommendedName>
</protein>
<dbReference type="GO" id="GO:0046872">
    <property type="term" value="F:metal ion binding"/>
    <property type="evidence" value="ECO:0007669"/>
    <property type="project" value="UniProtKB-KW"/>
</dbReference>
<dbReference type="EMBL" id="FMJY01000002">
    <property type="protein sequence ID" value="SCO80643.1"/>
    <property type="molecule type" value="Genomic_DNA"/>
</dbReference>
<proteinExistence type="inferred from homology"/>
<evidence type="ECO:0000313" key="7">
    <source>
        <dbReference type="Proteomes" id="UP000219369"/>
    </source>
</evidence>
<dbReference type="VEuPathDB" id="FungiDB:FOC1_g10009042"/>
<dbReference type="VEuPathDB" id="FungiDB:FOC4_g10012243"/>
<dbReference type="SMART" id="SM00849">
    <property type="entry name" value="Lactamase_B"/>
    <property type="match status" value="1"/>
</dbReference>
<dbReference type="VEuPathDB" id="FungiDB:FOZG_06383"/>
<evidence type="ECO:0000259" key="5">
    <source>
        <dbReference type="SMART" id="SM00849"/>
    </source>
</evidence>
<dbReference type="VEuPathDB" id="FungiDB:FOXG_08819"/>
<dbReference type="SUPFAM" id="SSF56281">
    <property type="entry name" value="Metallo-hydrolase/oxidoreductase"/>
    <property type="match status" value="1"/>
</dbReference>
<accession>A0A2H3TFW2</accession>
<gene>
    <name evidence="6" type="ORF">FRV6_04856</name>
</gene>
<name>A0A2H3TFW2_FUSOX</name>
<dbReference type="PANTHER" id="PTHR42978:SF5">
    <property type="entry name" value="METALLO-BETA-LACTAMASE DOMAIN-CONTAINING PROTEIN"/>
    <property type="match status" value="1"/>
</dbReference>
<dbReference type="AlphaFoldDB" id="A0A2H3TFW2"/>
<dbReference type="VEuPathDB" id="FungiDB:FOMG_15668"/>
<dbReference type="CDD" id="cd07730">
    <property type="entry name" value="metallo-hydrolase-like_MBL-fold"/>
    <property type="match status" value="1"/>
</dbReference>
<keyword evidence="4" id="KW-0862">Zinc</keyword>
<reference evidence="7" key="1">
    <citation type="submission" date="2016-09" db="EMBL/GenBank/DDBJ databases">
        <authorList>
            <person name="Guldener U."/>
        </authorList>
    </citation>
    <scope>NUCLEOTIDE SEQUENCE [LARGE SCALE GENOMIC DNA]</scope>
    <source>
        <strain evidence="7">V64-1</strain>
    </source>
</reference>
<feature type="domain" description="Metallo-beta-lactamase" evidence="5">
    <location>
        <begin position="61"/>
        <end position="282"/>
    </location>
</feature>
<dbReference type="Proteomes" id="UP000219369">
    <property type="component" value="Unassembled WGS sequence"/>
</dbReference>
<evidence type="ECO:0000313" key="6">
    <source>
        <dbReference type="EMBL" id="SCO80643.1"/>
    </source>
</evidence>
<dbReference type="VEuPathDB" id="FungiDB:FOIG_12416"/>
<evidence type="ECO:0000256" key="2">
    <source>
        <dbReference type="ARBA" id="ARBA00022723"/>
    </source>
</evidence>
<dbReference type="OrthoDB" id="10250730at2759"/>
<comment type="similarity">
    <text evidence="1">Belongs to the metallo-beta-lactamase superfamily.</text>
</comment>
<keyword evidence="3" id="KW-0378">Hydrolase</keyword>